<comment type="caution">
    <text evidence="2">The sequence shown here is derived from an EMBL/GenBank/DDBJ whole genome shotgun (WGS) entry which is preliminary data.</text>
</comment>
<evidence type="ECO:0000256" key="1">
    <source>
        <dbReference type="SAM" id="MobiDB-lite"/>
    </source>
</evidence>
<feature type="compositionally biased region" description="Basic and acidic residues" evidence="1">
    <location>
        <begin position="1"/>
        <end position="10"/>
    </location>
</feature>
<feature type="region of interest" description="Disordered" evidence="1">
    <location>
        <begin position="1"/>
        <end position="31"/>
    </location>
</feature>
<sequence>MSDPEKRQNEETPQENDESIDVVAHDAEEEEDPCLWFSGQCALYYADS</sequence>
<evidence type="ECO:0000313" key="2">
    <source>
        <dbReference type="EMBL" id="GIH99460.1"/>
    </source>
</evidence>
<dbReference type="EMBL" id="BOOK01000008">
    <property type="protein sequence ID" value="GIH99460.1"/>
    <property type="molecule type" value="Genomic_DNA"/>
</dbReference>
<dbReference type="Proteomes" id="UP000634476">
    <property type="component" value="Unassembled WGS sequence"/>
</dbReference>
<evidence type="ECO:0000313" key="3">
    <source>
        <dbReference type="Proteomes" id="UP000634476"/>
    </source>
</evidence>
<name>A0A8J3SVE3_9ACTN</name>
<proteinExistence type="predicted"/>
<gene>
    <name evidence="2" type="ORF">Pta02_14690</name>
</gene>
<protein>
    <submittedName>
        <fullName evidence="2">Uncharacterized protein</fullName>
    </submittedName>
</protein>
<reference evidence="2" key="1">
    <citation type="submission" date="2021-01" db="EMBL/GenBank/DDBJ databases">
        <title>Whole genome shotgun sequence of Planobispora takensis NBRC 109077.</title>
        <authorList>
            <person name="Komaki H."/>
            <person name="Tamura T."/>
        </authorList>
    </citation>
    <scope>NUCLEOTIDE SEQUENCE</scope>
    <source>
        <strain evidence="2">NBRC 109077</strain>
    </source>
</reference>
<dbReference type="AlphaFoldDB" id="A0A8J3SVE3"/>
<keyword evidence="3" id="KW-1185">Reference proteome</keyword>
<organism evidence="2 3">
    <name type="scientific">Planobispora takensis</name>
    <dbReference type="NCBI Taxonomy" id="1367882"/>
    <lineage>
        <taxon>Bacteria</taxon>
        <taxon>Bacillati</taxon>
        <taxon>Actinomycetota</taxon>
        <taxon>Actinomycetes</taxon>
        <taxon>Streptosporangiales</taxon>
        <taxon>Streptosporangiaceae</taxon>
        <taxon>Planobispora</taxon>
    </lineage>
</organism>
<dbReference type="RefSeq" id="WP_203873916.1">
    <property type="nucleotide sequence ID" value="NZ_BOOK01000008.1"/>
</dbReference>
<accession>A0A8J3SVE3</accession>